<keyword evidence="2" id="KW-1185">Reference proteome</keyword>
<evidence type="ECO:0000313" key="2">
    <source>
        <dbReference type="Proteomes" id="UP000011115"/>
    </source>
</evidence>
<reference evidence="1" key="2">
    <citation type="submission" date="2015-06" db="UniProtKB">
        <authorList>
            <consortium name="EnsemblPlants"/>
        </authorList>
    </citation>
    <scope>IDENTIFICATION</scope>
    <source>
        <strain evidence="1">DM1-3 516 R44</strain>
    </source>
</reference>
<organism evidence="1 2">
    <name type="scientific">Solanum tuberosum</name>
    <name type="common">Potato</name>
    <dbReference type="NCBI Taxonomy" id="4113"/>
    <lineage>
        <taxon>Eukaryota</taxon>
        <taxon>Viridiplantae</taxon>
        <taxon>Streptophyta</taxon>
        <taxon>Embryophyta</taxon>
        <taxon>Tracheophyta</taxon>
        <taxon>Spermatophyta</taxon>
        <taxon>Magnoliopsida</taxon>
        <taxon>eudicotyledons</taxon>
        <taxon>Gunneridae</taxon>
        <taxon>Pentapetalae</taxon>
        <taxon>asterids</taxon>
        <taxon>lamiids</taxon>
        <taxon>Solanales</taxon>
        <taxon>Solanaceae</taxon>
        <taxon>Solanoideae</taxon>
        <taxon>Solaneae</taxon>
        <taxon>Solanum</taxon>
    </lineage>
</organism>
<dbReference type="HOGENOM" id="CLU_122599_0_0_1"/>
<protein>
    <submittedName>
        <fullName evidence="1">Uncharacterized protein</fullName>
    </submittedName>
</protein>
<evidence type="ECO:0000313" key="1">
    <source>
        <dbReference type="EnsemblPlants" id="PGSC0003DMT400095337"/>
    </source>
</evidence>
<dbReference type="InParanoid" id="M1DW28"/>
<proteinExistence type="predicted"/>
<accession>M1DW28</accession>
<dbReference type="EnsemblPlants" id="PGSC0003DMT400095337">
    <property type="protein sequence ID" value="PGSC0003DMT400095337"/>
    <property type="gene ID" value="PGSC0003DMG400044908"/>
</dbReference>
<name>M1DW28_SOLTU</name>
<sequence>MTETRVVVADIEAFPDIYRTFQFHLFDWMNNAPGEYSSHLAREFYSSYAATLMNFAAETETTKCGQKDIASTWGPLNSIIVRGKLVDVSEATINRILHGPEYTAPVSIGLF</sequence>
<dbReference type="AlphaFoldDB" id="M1DW28"/>
<dbReference type="PaxDb" id="4113-PGSC0003DMT400095337"/>
<dbReference type="Gramene" id="PGSC0003DMT400095337">
    <property type="protein sequence ID" value="PGSC0003DMT400095337"/>
    <property type="gene ID" value="PGSC0003DMG400044908"/>
</dbReference>
<dbReference type="Proteomes" id="UP000011115">
    <property type="component" value="Unassembled WGS sequence"/>
</dbReference>
<reference evidence="2" key="1">
    <citation type="journal article" date="2011" name="Nature">
        <title>Genome sequence and analysis of the tuber crop potato.</title>
        <authorList>
            <consortium name="The Potato Genome Sequencing Consortium"/>
        </authorList>
    </citation>
    <scope>NUCLEOTIDE SEQUENCE [LARGE SCALE GENOMIC DNA]</scope>
    <source>
        <strain evidence="2">cv. DM1-3 516 R44</strain>
    </source>
</reference>